<evidence type="ECO:0000313" key="2">
    <source>
        <dbReference type="Ensembl" id="ENSPNYP00000030367.1"/>
    </source>
</evidence>
<reference evidence="2" key="1">
    <citation type="submission" date="2023-09" db="UniProtKB">
        <authorList>
            <consortium name="Ensembl"/>
        </authorList>
    </citation>
    <scope>IDENTIFICATION</scope>
</reference>
<name>A0A3B4H3S2_9CICH</name>
<evidence type="ECO:0000256" key="1">
    <source>
        <dbReference type="SAM" id="Phobius"/>
    </source>
</evidence>
<keyword evidence="1" id="KW-1133">Transmembrane helix</keyword>
<sequence length="91" mass="10659">FVVTFGRFSRCLHLLPVHFLNFISFVPLTPSIVWTYHTDQTRSFSKSLKCEYRREFGSEGLKIKVKMFMPSLIKKNDCTFSGSSHFLELTF</sequence>
<feature type="transmembrane region" description="Helical" evidence="1">
    <location>
        <begin position="15"/>
        <end position="36"/>
    </location>
</feature>
<accession>A0A3B4H3S2</accession>
<proteinExistence type="predicted"/>
<organism evidence="2">
    <name type="scientific">Pundamilia nyererei</name>
    <dbReference type="NCBI Taxonomy" id="303518"/>
    <lineage>
        <taxon>Eukaryota</taxon>
        <taxon>Metazoa</taxon>
        <taxon>Chordata</taxon>
        <taxon>Craniata</taxon>
        <taxon>Vertebrata</taxon>
        <taxon>Euteleostomi</taxon>
        <taxon>Actinopterygii</taxon>
        <taxon>Neopterygii</taxon>
        <taxon>Teleostei</taxon>
        <taxon>Neoteleostei</taxon>
        <taxon>Acanthomorphata</taxon>
        <taxon>Ovalentaria</taxon>
        <taxon>Cichlomorphae</taxon>
        <taxon>Cichliformes</taxon>
        <taxon>Cichlidae</taxon>
        <taxon>African cichlids</taxon>
        <taxon>Pseudocrenilabrinae</taxon>
        <taxon>Haplochromini</taxon>
        <taxon>Pundamilia</taxon>
    </lineage>
</organism>
<protein>
    <submittedName>
        <fullName evidence="2">Uncharacterized protein</fullName>
    </submittedName>
</protein>
<keyword evidence="1" id="KW-0472">Membrane</keyword>
<dbReference type="AlphaFoldDB" id="A0A3B4H3S2"/>
<dbReference type="Ensembl" id="ENSPNYT00000031106.1">
    <property type="protein sequence ID" value="ENSPNYP00000030367.1"/>
    <property type="gene ID" value="ENSPNYG00000022893.1"/>
</dbReference>
<keyword evidence="1" id="KW-0812">Transmembrane</keyword>